<proteinExistence type="predicted"/>
<feature type="transmembrane region" description="Helical" evidence="7">
    <location>
        <begin position="310"/>
        <end position="335"/>
    </location>
</feature>
<feature type="transmembrane region" description="Helical" evidence="7">
    <location>
        <begin position="347"/>
        <end position="369"/>
    </location>
</feature>
<dbReference type="Gene3D" id="1.20.1250.20">
    <property type="entry name" value="MFS general substrate transporter like domains"/>
    <property type="match status" value="1"/>
</dbReference>
<dbReference type="CDD" id="cd06173">
    <property type="entry name" value="MFS_MefA_like"/>
    <property type="match status" value="1"/>
</dbReference>
<feature type="transmembrane region" description="Helical" evidence="7">
    <location>
        <begin position="375"/>
        <end position="397"/>
    </location>
</feature>
<keyword evidence="3" id="KW-1003">Cell membrane</keyword>
<feature type="transmembrane region" description="Helical" evidence="7">
    <location>
        <begin position="44"/>
        <end position="65"/>
    </location>
</feature>
<name>A0ABV8X980_9LACT</name>
<feature type="transmembrane region" description="Helical" evidence="7">
    <location>
        <begin position="165"/>
        <end position="184"/>
    </location>
</feature>
<evidence type="ECO:0000256" key="6">
    <source>
        <dbReference type="ARBA" id="ARBA00023136"/>
    </source>
</evidence>
<dbReference type="InterPro" id="IPR011701">
    <property type="entry name" value="MFS"/>
</dbReference>
<dbReference type="InterPro" id="IPR036259">
    <property type="entry name" value="MFS_trans_sf"/>
</dbReference>
<dbReference type="InterPro" id="IPR020846">
    <property type="entry name" value="MFS_dom"/>
</dbReference>
<keyword evidence="6 7" id="KW-0472">Membrane</keyword>
<dbReference type="RefSeq" id="WP_378156588.1">
    <property type="nucleotide sequence ID" value="NZ_JBHSEC010000020.1"/>
</dbReference>
<feature type="domain" description="Major facilitator superfamily (MFS) profile" evidence="8">
    <location>
        <begin position="6"/>
        <end position="402"/>
    </location>
</feature>
<evidence type="ECO:0000313" key="10">
    <source>
        <dbReference type="Proteomes" id="UP001595817"/>
    </source>
</evidence>
<evidence type="ECO:0000256" key="4">
    <source>
        <dbReference type="ARBA" id="ARBA00022692"/>
    </source>
</evidence>
<evidence type="ECO:0000313" key="9">
    <source>
        <dbReference type="EMBL" id="MFC4411535.1"/>
    </source>
</evidence>
<feature type="transmembrane region" description="Helical" evidence="7">
    <location>
        <begin position="12"/>
        <end position="38"/>
    </location>
</feature>
<evidence type="ECO:0000256" key="5">
    <source>
        <dbReference type="ARBA" id="ARBA00022989"/>
    </source>
</evidence>
<comment type="caution">
    <text evidence="9">The sequence shown here is derived from an EMBL/GenBank/DDBJ whole genome shotgun (WGS) entry which is preliminary data.</text>
</comment>
<dbReference type="EMBL" id="JBHSEC010000020">
    <property type="protein sequence ID" value="MFC4411535.1"/>
    <property type="molecule type" value="Genomic_DNA"/>
</dbReference>
<feature type="transmembrane region" description="Helical" evidence="7">
    <location>
        <begin position="141"/>
        <end position="159"/>
    </location>
</feature>
<accession>A0ABV8X980</accession>
<keyword evidence="10" id="KW-1185">Reference proteome</keyword>
<keyword evidence="2" id="KW-0813">Transport</keyword>
<evidence type="ECO:0000256" key="1">
    <source>
        <dbReference type="ARBA" id="ARBA00004651"/>
    </source>
</evidence>
<dbReference type="PROSITE" id="PS50850">
    <property type="entry name" value="MFS"/>
    <property type="match status" value="1"/>
</dbReference>
<gene>
    <name evidence="9" type="ORF">ACFOZY_14000</name>
</gene>
<dbReference type="Proteomes" id="UP001595817">
    <property type="component" value="Unassembled WGS sequence"/>
</dbReference>
<sequence length="412" mass="45216">MMNSRLMIWKYPALLLTGIGIANIGAWIYLIALNLIILDMTESPLAVTVLYVLKPFASLLTNFWAGSLIDRLNQRNLMVLLDLFRAAFIACLPFFTSLWLIYSVVLIINMGSSIFGPTSMTYMTKLVPEEQRQRFNSLRSLIHSGAFVLGPAVAGLLFVVGSPLFALYINAMALLFSGLITLLLPSLNELRSEHSVKNKKLSLSTIQADWAIVLKFSKGSLFVVSVYSLFSTIMLLTGSVDSLEASFAKVVLSLSNDEYGFLVSIAGAGFVIGSVINTLFSTFLKVPFLLSFGTLFLSAGYIIYSLSHSFTLAAIGFFTLSFALSFANTGFYTFYQNHIPVEIMGRVSSVFGLFEAILAIVATVLFGVFAELLSIKTVVIFGTLLMFLISLLLCSVLPSEKRTNIVPTRENT</sequence>
<feature type="transmembrane region" description="Helical" evidence="7">
    <location>
        <begin position="221"/>
        <end position="239"/>
    </location>
</feature>
<dbReference type="SUPFAM" id="SSF103473">
    <property type="entry name" value="MFS general substrate transporter"/>
    <property type="match status" value="1"/>
</dbReference>
<protein>
    <submittedName>
        <fullName evidence="9">MFS transporter</fullName>
    </submittedName>
</protein>
<evidence type="ECO:0000259" key="8">
    <source>
        <dbReference type="PROSITE" id="PS50850"/>
    </source>
</evidence>
<dbReference type="PANTHER" id="PTHR43266:SF2">
    <property type="entry name" value="MAJOR FACILITATOR SUPERFAMILY (MFS) PROFILE DOMAIN-CONTAINING PROTEIN"/>
    <property type="match status" value="1"/>
</dbReference>
<keyword evidence="4 7" id="KW-0812">Transmembrane</keyword>
<organism evidence="9 10">
    <name type="scientific">Chungangia koreensis</name>
    <dbReference type="NCBI Taxonomy" id="752657"/>
    <lineage>
        <taxon>Bacteria</taxon>
        <taxon>Bacillati</taxon>
        <taxon>Bacillota</taxon>
        <taxon>Bacilli</taxon>
        <taxon>Lactobacillales</taxon>
        <taxon>Chungangia</taxon>
    </lineage>
</organism>
<evidence type="ECO:0000256" key="2">
    <source>
        <dbReference type="ARBA" id="ARBA00022448"/>
    </source>
</evidence>
<comment type="subcellular location">
    <subcellularLocation>
        <location evidence="1">Cell membrane</location>
        <topology evidence="1">Multi-pass membrane protein</topology>
    </subcellularLocation>
</comment>
<dbReference type="Pfam" id="PF07690">
    <property type="entry name" value="MFS_1"/>
    <property type="match status" value="1"/>
</dbReference>
<evidence type="ECO:0000256" key="3">
    <source>
        <dbReference type="ARBA" id="ARBA00022475"/>
    </source>
</evidence>
<evidence type="ECO:0000256" key="7">
    <source>
        <dbReference type="SAM" id="Phobius"/>
    </source>
</evidence>
<feature type="transmembrane region" description="Helical" evidence="7">
    <location>
        <begin position="286"/>
        <end position="304"/>
    </location>
</feature>
<keyword evidence="5 7" id="KW-1133">Transmembrane helix</keyword>
<dbReference type="PANTHER" id="PTHR43266">
    <property type="entry name" value="MACROLIDE-EFFLUX PROTEIN"/>
    <property type="match status" value="1"/>
</dbReference>
<feature type="transmembrane region" description="Helical" evidence="7">
    <location>
        <begin position="259"/>
        <end position="279"/>
    </location>
</feature>
<reference evidence="10" key="1">
    <citation type="journal article" date="2019" name="Int. J. Syst. Evol. Microbiol.">
        <title>The Global Catalogue of Microorganisms (GCM) 10K type strain sequencing project: providing services to taxonomists for standard genome sequencing and annotation.</title>
        <authorList>
            <consortium name="The Broad Institute Genomics Platform"/>
            <consortium name="The Broad Institute Genome Sequencing Center for Infectious Disease"/>
            <person name="Wu L."/>
            <person name="Ma J."/>
        </authorList>
    </citation>
    <scope>NUCLEOTIDE SEQUENCE [LARGE SCALE GENOMIC DNA]</scope>
    <source>
        <strain evidence="10">CCUG 59778</strain>
    </source>
</reference>